<dbReference type="InterPro" id="IPR010982">
    <property type="entry name" value="Lambda_DNA-bd_dom_sf"/>
</dbReference>
<name>A0A1M7NML5_9HYPH</name>
<dbReference type="CDD" id="cd01544">
    <property type="entry name" value="PBP1_GalR"/>
    <property type="match status" value="1"/>
</dbReference>
<organism evidence="5 6">
    <name type="scientific">Roseibium suaedae</name>
    <dbReference type="NCBI Taxonomy" id="735517"/>
    <lineage>
        <taxon>Bacteria</taxon>
        <taxon>Pseudomonadati</taxon>
        <taxon>Pseudomonadota</taxon>
        <taxon>Alphaproteobacteria</taxon>
        <taxon>Hyphomicrobiales</taxon>
        <taxon>Stappiaceae</taxon>
        <taxon>Roseibium</taxon>
    </lineage>
</organism>
<dbReference type="PROSITE" id="PS50932">
    <property type="entry name" value="HTH_LACI_2"/>
    <property type="match status" value="1"/>
</dbReference>
<evidence type="ECO:0000313" key="5">
    <source>
        <dbReference type="EMBL" id="SHN04740.1"/>
    </source>
</evidence>
<dbReference type="GO" id="GO:0000976">
    <property type="term" value="F:transcription cis-regulatory region binding"/>
    <property type="evidence" value="ECO:0007669"/>
    <property type="project" value="TreeGrafter"/>
</dbReference>
<dbReference type="InterPro" id="IPR046335">
    <property type="entry name" value="LacI/GalR-like_sensor"/>
</dbReference>
<dbReference type="Gene3D" id="3.40.50.2300">
    <property type="match status" value="2"/>
</dbReference>
<dbReference type="Pfam" id="PF13377">
    <property type="entry name" value="Peripla_BP_3"/>
    <property type="match status" value="1"/>
</dbReference>
<protein>
    <submittedName>
        <fullName evidence="5">Transcriptional regulator, LacI family</fullName>
    </submittedName>
</protein>
<keyword evidence="1" id="KW-0805">Transcription regulation</keyword>
<dbReference type="GO" id="GO:0003700">
    <property type="term" value="F:DNA-binding transcription factor activity"/>
    <property type="evidence" value="ECO:0007669"/>
    <property type="project" value="TreeGrafter"/>
</dbReference>
<dbReference type="InterPro" id="IPR000843">
    <property type="entry name" value="HTH_LacI"/>
</dbReference>
<dbReference type="OrthoDB" id="234496at2"/>
<evidence type="ECO:0000256" key="2">
    <source>
        <dbReference type="ARBA" id="ARBA00023125"/>
    </source>
</evidence>
<dbReference type="PANTHER" id="PTHR30146:SF149">
    <property type="entry name" value="HTH-TYPE TRANSCRIPTIONAL REGULATOR EBGR"/>
    <property type="match status" value="1"/>
</dbReference>
<evidence type="ECO:0000259" key="4">
    <source>
        <dbReference type="PROSITE" id="PS50932"/>
    </source>
</evidence>
<proteinExistence type="predicted"/>
<feature type="domain" description="HTH lacI-type" evidence="4">
    <location>
        <begin position="2"/>
        <end position="60"/>
    </location>
</feature>
<dbReference type="InterPro" id="IPR028082">
    <property type="entry name" value="Peripla_BP_I"/>
</dbReference>
<dbReference type="PRINTS" id="PR00036">
    <property type="entry name" value="HTHLACI"/>
</dbReference>
<dbReference type="STRING" id="735517.SAMN05444272_3834"/>
<dbReference type="Gene3D" id="1.10.260.40">
    <property type="entry name" value="lambda repressor-like DNA-binding domains"/>
    <property type="match status" value="1"/>
</dbReference>
<gene>
    <name evidence="5" type="ORF">SAMN05444272_3834</name>
</gene>
<evidence type="ECO:0000256" key="1">
    <source>
        <dbReference type="ARBA" id="ARBA00023015"/>
    </source>
</evidence>
<dbReference type="SUPFAM" id="SSF53822">
    <property type="entry name" value="Periplasmic binding protein-like I"/>
    <property type="match status" value="1"/>
</dbReference>
<keyword evidence="2" id="KW-0238">DNA-binding</keyword>
<dbReference type="Pfam" id="PF00356">
    <property type="entry name" value="LacI"/>
    <property type="match status" value="1"/>
</dbReference>
<evidence type="ECO:0000256" key="3">
    <source>
        <dbReference type="ARBA" id="ARBA00023163"/>
    </source>
</evidence>
<sequence length="360" mass="39821">MVTIKQIAKAVGVSSATVSRVLNYDPALSISAAKREAIIETAEALNYETPRNRNRGAKRGTVGNSADDRLPRLALVHFLQPSEELSDPYYIGVRLGIENRCRDLKTEIVKVYHSDEFPAPDLLQEAACVIVVGKHSAREVAWLKANSRHLVFADFNPRRDDIDCVFCDLGSATRALLDELDSLGYQRIGFIGSFENIDGHSEPHGEQRCRSYIDWCREKGRFDENLLVLGNICDSGQNLRLETGYMLAQQLLAAAARPDVILTANDNMAIGAYRAIQEAGLSIPEDIAIVSFNDIPVAQFLNPPLSTVRIAGEHVGEAAVDLLLEQIAGRDFNKKVIIPTRMIWRQSSRVPELKTLVAAQ</sequence>
<dbReference type="SUPFAM" id="SSF47413">
    <property type="entry name" value="lambda repressor-like DNA-binding domains"/>
    <property type="match status" value="1"/>
</dbReference>
<keyword evidence="6" id="KW-1185">Reference proteome</keyword>
<dbReference type="SMART" id="SM00354">
    <property type="entry name" value="HTH_LACI"/>
    <property type="match status" value="1"/>
</dbReference>
<keyword evidence="3" id="KW-0804">Transcription</keyword>
<dbReference type="EMBL" id="FRBW01000005">
    <property type="protein sequence ID" value="SHN04740.1"/>
    <property type="molecule type" value="Genomic_DNA"/>
</dbReference>
<dbReference type="RefSeq" id="WP_073014968.1">
    <property type="nucleotide sequence ID" value="NZ_FRBW01000005.1"/>
</dbReference>
<dbReference type="Proteomes" id="UP000186002">
    <property type="component" value="Unassembled WGS sequence"/>
</dbReference>
<reference evidence="5 6" key="1">
    <citation type="submission" date="2016-11" db="EMBL/GenBank/DDBJ databases">
        <authorList>
            <person name="Jaros S."/>
            <person name="Januszkiewicz K."/>
            <person name="Wedrychowicz H."/>
        </authorList>
    </citation>
    <scope>NUCLEOTIDE SEQUENCE [LARGE SCALE GENOMIC DNA]</scope>
    <source>
        <strain evidence="5 6">DSM 22153</strain>
    </source>
</reference>
<dbReference type="AlphaFoldDB" id="A0A1M7NML5"/>
<evidence type="ECO:0000313" key="6">
    <source>
        <dbReference type="Proteomes" id="UP000186002"/>
    </source>
</evidence>
<dbReference type="CDD" id="cd01392">
    <property type="entry name" value="HTH_LacI"/>
    <property type="match status" value="1"/>
</dbReference>
<accession>A0A1M7NML5</accession>
<dbReference type="PANTHER" id="PTHR30146">
    <property type="entry name" value="LACI-RELATED TRANSCRIPTIONAL REPRESSOR"/>
    <property type="match status" value="1"/>
</dbReference>